<sequence length="296" mass="33572">MAPNNLFFFRAAPPLPMFLDRICSVCLDAVQQHRGLVLKTLGVGLILRFVVPSFRRSLEAQAGKNSAEKQMQLPSGAHAGKNSPQKQMEVLSCIRARRSVFPKSHVDRAVKPEIIRSMLEAAMWAPFHGPRPPWRFVVLGKSAMVEMQKMTLAYYDANWQEVGWAGGKRGSESQYYEWRQQTEEEITGRWGRVSFMIAIVMLRQAGSTRIPEWEEMAATACAVQNMHIQASAFPGLACYWSSWHSAARDSTKMAEFLGMESEDKCLGFFIVAACNPDLKDSRTRQLESHMHVEWRD</sequence>
<comment type="similarity">
    <text evidence="2">Belongs to the nitroreductase family.</text>
</comment>
<dbReference type="InterPro" id="IPR029479">
    <property type="entry name" value="Nitroreductase"/>
</dbReference>
<keyword evidence="4" id="KW-0288">FMN</keyword>
<feature type="region of interest" description="Disordered" evidence="8">
    <location>
        <begin position="65"/>
        <end position="85"/>
    </location>
</feature>
<keyword evidence="5" id="KW-0521">NADP</keyword>
<keyword evidence="7" id="KW-0520">NAD</keyword>
<accession>A0A7S4GBQ6</accession>
<dbReference type="SUPFAM" id="SSF55469">
    <property type="entry name" value="FMN-dependent nitroreductase-like"/>
    <property type="match status" value="1"/>
</dbReference>
<keyword evidence="3" id="KW-0285">Flavoprotein</keyword>
<organism evidence="10">
    <name type="scientific">Eutreptiella gymnastica</name>
    <dbReference type="NCBI Taxonomy" id="73025"/>
    <lineage>
        <taxon>Eukaryota</taxon>
        <taxon>Discoba</taxon>
        <taxon>Euglenozoa</taxon>
        <taxon>Euglenida</taxon>
        <taxon>Spirocuta</taxon>
        <taxon>Euglenophyceae</taxon>
        <taxon>Eutreptiales</taxon>
        <taxon>Eutreptiaceae</taxon>
        <taxon>Eutreptiella</taxon>
    </lineage>
</organism>
<dbReference type="GO" id="GO:0016491">
    <property type="term" value="F:oxidoreductase activity"/>
    <property type="evidence" value="ECO:0007669"/>
    <property type="project" value="UniProtKB-KW"/>
</dbReference>
<evidence type="ECO:0000256" key="7">
    <source>
        <dbReference type="ARBA" id="ARBA00023027"/>
    </source>
</evidence>
<comment type="cofactor">
    <cofactor evidence="1">
        <name>FMN</name>
        <dbReference type="ChEBI" id="CHEBI:58210"/>
    </cofactor>
</comment>
<protein>
    <recommendedName>
        <fullName evidence="9">Nitroreductase domain-containing protein</fullName>
    </recommendedName>
</protein>
<dbReference type="InterPro" id="IPR000415">
    <property type="entry name" value="Nitroreductase-like"/>
</dbReference>
<reference evidence="10" key="1">
    <citation type="submission" date="2021-01" db="EMBL/GenBank/DDBJ databases">
        <authorList>
            <person name="Corre E."/>
            <person name="Pelletier E."/>
            <person name="Niang G."/>
            <person name="Scheremetjew M."/>
            <person name="Finn R."/>
            <person name="Kale V."/>
            <person name="Holt S."/>
            <person name="Cochrane G."/>
            <person name="Meng A."/>
            <person name="Brown T."/>
            <person name="Cohen L."/>
        </authorList>
    </citation>
    <scope>NUCLEOTIDE SEQUENCE</scope>
    <source>
        <strain evidence="10">CCMP1594</strain>
    </source>
</reference>
<dbReference type="InterPro" id="IPR052530">
    <property type="entry name" value="NAD(P)H_nitroreductase"/>
</dbReference>
<keyword evidence="6" id="KW-0560">Oxidoreductase</keyword>
<evidence type="ECO:0000259" key="9">
    <source>
        <dbReference type="Pfam" id="PF00881"/>
    </source>
</evidence>
<evidence type="ECO:0000256" key="8">
    <source>
        <dbReference type="SAM" id="MobiDB-lite"/>
    </source>
</evidence>
<proteinExistence type="inferred from homology"/>
<dbReference type="Gene3D" id="3.40.109.10">
    <property type="entry name" value="NADH Oxidase"/>
    <property type="match status" value="1"/>
</dbReference>
<dbReference type="PANTHER" id="PTHR43821">
    <property type="entry name" value="NAD(P)H NITROREDUCTASE YDJA-RELATED"/>
    <property type="match status" value="1"/>
</dbReference>
<dbReference type="CDD" id="cd02135">
    <property type="entry name" value="YdjA-like"/>
    <property type="match status" value="1"/>
</dbReference>
<dbReference type="EMBL" id="HBJA01125125">
    <property type="protein sequence ID" value="CAE0831772.1"/>
    <property type="molecule type" value="Transcribed_RNA"/>
</dbReference>
<feature type="domain" description="Nitroreductase" evidence="9">
    <location>
        <begin position="94"/>
        <end position="271"/>
    </location>
</feature>
<evidence type="ECO:0000256" key="5">
    <source>
        <dbReference type="ARBA" id="ARBA00022857"/>
    </source>
</evidence>
<dbReference type="InterPro" id="IPR026021">
    <property type="entry name" value="YdjA-like"/>
</dbReference>
<evidence type="ECO:0000313" key="10">
    <source>
        <dbReference type="EMBL" id="CAE0831772.1"/>
    </source>
</evidence>
<evidence type="ECO:0000256" key="1">
    <source>
        <dbReference type="ARBA" id="ARBA00001917"/>
    </source>
</evidence>
<gene>
    <name evidence="10" type="ORF">EGYM00163_LOCUS43054</name>
</gene>
<evidence type="ECO:0000256" key="2">
    <source>
        <dbReference type="ARBA" id="ARBA00007118"/>
    </source>
</evidence>
<dbReference type="Pfam" id="PF00881">
    <property type="entry name" value="Nitroreductase"/>
    <property type="match status" value="1"/>
</dbReference>
<name>A0A7S4GBQ6_9EUGL</name>
<evidence type="ECO:0000256" key="4">
    <source>
        <dbReference type="ARBA" id="ARBA00022643"/>
    </source>
</evidence>
<dbReference type="PANTHER" id="PTHR43821:SF1">
    <property type="entry name" value="NAD(P)H NITROREDUCTASE YDJA-RELATED"/>
    <property type="match status" value="1"/>
</dbReference>
<evidence type="ECO:0000256" key="3">
    <source>
        <dbReference type="ARBA" id="ARBA00022630"/>
    </source>
</evidence>
<dbReference type="AlphaFoldDB" id="A0A7S4GBQ6"/>
<evidence type="ECO:0000256" key="6">
    <source>
        <dbReference type="ARBA" id="ARBA00023002"/>
    </source>
</evidence>